<evidence type="ECO:0000256" key="3">
    <source>
        <dbReference type="SAM" id="SignalP"/>
    </source>
</evidence>
<evidence type="ECO:0000256" key="1">
    <source>
        <dbReference type="SAM" id="Coils"/>
    </source>
</evidence>
<organism evidence="4">
    <name type="scientific">Strongyloides ratti</name>
    <name type="common">Parasitic roundworm</name>
    <dbReference type="NCBI Taxonomy" id="34506"/>
    <lineage>
        <taxon>Eukaryota</taxon>
        <taxon>Metazoa</taxon>
        <taxon>Ecdysozoa</taxon>
        <taxon>Nematoda</taxon>
        <taxon>Chromadorea</taxon>
        <taxon>Rhabditida</taxon>
        <taxon>Tylenchina</taxon>
        <taxon>Panagrolaimomorpha</taxon>
        <taxon>Strongyloidoidea</taxon>
        <taxon>Strongyloididae</taxon>
        <taxon>Strongyloides</taxon>
    </lineage>
</organism>
<proteinExistence type="predicted"/>
<reference evidence="5" key="2">
    <citation type="submission" date="2014-09" db="EMBL/GenBank/DDBJ databases">
        <authorList>
            <person name="Martin A.A."/>
        </authorList>
    </citation>
    <scope>NUCLEOTIDE SEQUENCE</scope>
    <source>
        <strain evidence="5">ED321</strain>
    </source>
</reference>
<evidence type="ECO:0000313" key="4">
    <source>
        <dbReference type="EMBL" id="CEF60278.1"/>
    </source>
</evidence>
<dbReference type="WormBase" id="SRAE_X000201600">
    <property type="protein sequence ID" value="SRP10741"/>
    <property type="gene ID" value="WBGene00267594"/>
</dbReference>
<dbReference type="WBParaSite" id="SRAE_X000201600.1">
    <property type="protein sequence ID" value="SRAE_X000201600.1"/>
    <property type="gene ID" value="WBGene00267594"/>
</dbReference>
<feature type="chain" id="PRO_5015031284" evidence="3">
    <location>
        <begin position="22"/>
        <end position="271"/>
    </location>
</feature>
<keyword evidence="5" id="KW-1185">Reference proteome</keyword>
<evidence type="ECO:0000313" key="5">
    <source>
        <dbReference type="Proteomes" id="UP000035682"/>
    </source>
</evidence>
<keyword evidence="1" id="KW-0175">Coiled coil</keyword>
<dbReference type="EMBL" id="LN609398">
    <property type="protein sequence ID" value="CEF60278.1"/>
    <property type="molecule type" value="Genomic_DNA"/>
</dbReference>
<feature type="signal peptide" evidence="3">
    <location>
        <begin position="1"/>
        <end position="21"/>
    </location>
</feature>
<name>A0A090MQ55_STRRB</name>
<feature type="coiled-coil region" evidence="1">
    <location>
        <begin position="97"/>
        <end position="145"/>
    </location>
</feature>
<keyword evidence="3" id="KW-0732">Signal</keyword>
<dbReference type="AlphaFoldDB" id="A0A090MQ55"/>
<dbReference type="RefSeq" id="XP_024499487.1">
    <property type="nucleotide sequence ID" value="XM_024643030.1"/>
</dbReference>
<dbReference type="CTD" id="36385088"/>
<accession>A0A090MQ55</accession>
<dbReference type="GeneID" id="36385088"/>
<reference evidence="4" key="1">
    <citation type="submission" date="2014-09" db="EMBL/GenBank/DDBJ databases">
        <authorList>
            <person name="Aslett A.Martin."/>
        </authorList>
    </citation>
    <scope>NUCLEOTIDE SEQUENCE</scope>
    <source>
        <strain evidence="4">ED321 Heterogonic</strain>
    </source>
</reference>
<evidence type="ECO:0000313" key="6">
    <source>
        <dbReference type="WBParaSite" id="SRAE_X000201600.1"/>
    </source>
</evidence>
<feature type="region of interest" description="Disordered" evidence="2">
    <location>
        <begin position="197"/>
        <end position="221"/>
    </location>
</feature>
<evidence type="ECO:0000313" key="7">
    <source>
        <dbReference type="WormBase" id="SRAE_X000201600"/>
    </source>
</evidence>
<evidence type="ECO:0000256" key="2">
    <source>
        <dbReference type="SAM" id="MobiDB-lite"/>
    </source>
</evidence>
<protein>
    <submittedName>
        <fullName evidence="4 6">Uncharacterized protein</fullName>
    </submittedName>
</protein>
<feature type="compositionally biased region" description="Polar residues" evidence="2">
    <location>
        <begin position="210"/>
        <end position="221"/>
    </location>
</feature>
<reference evidence="6" key="3">
    <citation type="submission" date="2020-12" db="UniProtKB">
        <authorList>
            <consortium name="WormBaseParasite"/>
        </authorList>
    </citation>
    <scope>IDENTIFICATION</scope>
</reference>
<sequence length="271" mass="29922">MKAFILLYFFAIIFLSSKLNCYVFDDNQGISTVLPKGPIISFNHSHSKFQKQCNAGTCTYILTVPGLSNKIYSYFKEKIDNDKIIEATDETIIQHENENIQSSLKNIQSDVEKIENELNNLTSIYNKLESIVETIEVNLEQSNESLISIKSYIDEMNKTSTNNALYQCYVKAYESCLEPSSTTAKITLSSSTISSIKSTSQSGSKLPTVSMPSTKIQSTPQLVSKQSTLPYTTSKILSTQSTNIVTTTANVGTSSKSLTTTSVVNTQTTTI</sequence>
<dbReference type="Proteomes" id="UP000035682">
    <property type="component" value="Unplaced"/>
</dbReference>
<gene>
    <name evidence="4 6 7" type="ORF">SRAE_X000201600</name>
</gene>